<accession>A0A9X2CHL9</accession>
<dbReference type="EMBL" id="JAKILB010000004">
    <property type="protein sequence ID" value="MCL1138559.1"/>
    <property type="molecule type" value="Genomic_DNA"/>
</dbReference>
<evidence type="ECO:0000313" key="2">
    <source>
        <dbReference type="Proteomes" id="UP001139293"/>
    </source>
</evidence>
<organism evidence="1 2">
    <name type="scientific">Shewanella pneumatophori</name>
    <dbReference type="NCBI Taxonomy" id="314092"/>
    <lineage>
        <taxon>Bacteria</taxon>
        <taxon>Pseudomonadati</taxon>
        <taxon>Pseudomonadota</taxon>
        <taxon>Gammaproteobacteria</taxon>
        <taxon>Alteromonadales</taxon>
        <taxon>Shewanellaceae</taxon>
        <taxon>Shewanella</taxon>
    </lineage>
</organism>
<comment type="caution">
    <text evidence="1">The sequence shown here is derived from an EMBL/GenBank/DDBJ whole genome shotgun (WGS) entry which is preliminary data.</text>
</comment>
<dbReference type="AlphaFoldDB" id="A0A9X2CHL9"/>
<gene>
    <name evidence="1" type="ORF">L2740_08390</name>
</gene>
<dbReference type="Proteomes" id="UP001139293">
    <property type="component" value="Unassembled WGS sequence"/>
</dbReference>
<proteinExistence type="predicted"/>
<reference evidence="1" key="1">
    <citation type="submission" date="2022-01" db="EMBL/GenBank/DDBJ databases">
        <title>Whole genome-based taxonomy of the Shewanellaceae.</title>
        <authorList>
            <person name="Martin-Rodriguez A.J."/>
        </authorList>
    </citation>
    <scope>NUCLEOTIDE SEQUENCE</scope>
    <source>
        <strain evidence="1">KCTC 23973</strain>
    </source>
</reference>
<name>A0A9X2CHL9_9GAMM</name>
<evidence type="ECO:0000313" key="1">
    <source>
        <dbReference type="EMBL" id="MCL1138559.1"/>
    </source>
</evidence>
<dbReference type="RefSeq" id="WP_248949596.1">
    <property type="nucleotide sequence ID" value="NZ_JAKILB010000004.1"/>
</dbReference>
<protein>
    <submittedName>
        <fullName evidence="1">Uncharacterized protein</fullName>
    </submittedName>
</protein>
<sequence length="155" mass="17785">MELANPISPITQVTIKPTNADTVLWMWEHLVPFSAAPTSLQGEIIRVLELLAWEAQANSNLNWDDSFDEMLIFLRKAFLSAEFPLAQHFSIETRLSIEADINRLANFVLPTELDSRIFSEEQPYIKDDLYDRLSGHLVDYCRAYPQIISYHNVSG</sequence>
<keyword evidence="2" id="KW-1185">Reference proteome</keyword>